<evidence type="ECO:0000313" key="1">
    <source>
        <dbReference type="EMBL" id="GGA78891.1"/>
    </source>
</evidence>
<keyword evidence="2" id="KW-1185">Reference proteome</keyword>
<reference evidence="1" key="2">
    <citation type="submission" date="2020-09" db="EMBL/GenBank/DDBJ databases">
        <authorList>
            <person name="Sun Q."/>
            <person name="Zhou Y."/>
        </authorList>
    </citation>
    <scope>NUCLEOTIDE SEQUENCE</scope>
    <source>
        <strain evidence="1">CGMCC 1.15082</strain>
    </source>
</reference>
<organism evidence="1 2">
    <name type="scientific">Brucella endophytica</name>
    <dbReference type="NCBI Taxonomy" id="1963359"/>
    <lineage>
        <taxon>Bacteria</taxon>
        <taxon>Pseudomonadati</taxon>
        <taxon>Pseudomonadota</taxon>
        <taxon>Alphaproteobacteria</taxon>
        <taxon>Hyphomicrobiales</taxon>
        <taxon>Brucellaceae</taxon>
        <taxon>Brucella/Ochrobactrum group</taxon>
        <taxon>Brucella</taxon>
    </lineage>
</organism>
<proteinExistence type="predicted"/>
<evidence type="ECO:0000313" key="2">
    <source>
        <dbReference type="Proteomes" id="UP000646478"/>
    </source>
</evidence>
<accession>A0A916S1F0</accession>
<sequence length="73" mass="8290">MSAGINEEAKISYTIEMLRDLFEMVDQDRFKTLAYIISMAVIEAEDAYAKEVTKRSGKVIPLASARRQQEKCS</sequence>
<name>A0A916S1F0_9HYPH</name>
<reference evidence="1" key="1">
    <citation type="journal article" date="2014" name="Int. J. Syst. Evol. Microbiol.">
        <title>Complete genome sequence of Corynebacterium casei LMG S-19264T (=DSM 44701T), isolated from a smear-ripened cheese.</title>
        <authorList>
            <consortium name="US DOE Joint Genome Institute (JGI-PGF)"/>
            <person name="Walter F."/>
            <person name="Albersmeier A."/>
            <person name="Kalinowski J."/>
            <person name="Ruckert C."/>
        </authorList>
    </citation>
    <scope>NUCLEOTIDE SEQUENCE</scope>
    <source>
        <strain evidence="1">CGMCC 1.15082</strain>
    </source>
</reference>
<dbReference type="AlphaFoldDB" id="A0A916S1F0"/>
<dbReference type="EMBL" id="BMHH01000001">
    <property type="protein sequence ID" value="GGA78891.1"/>
    <property type="molecule type" value="Genomic_DNA"/>
</dbReference>
<protein>
    <submittedName>
        <fullName evidence="1">Uncharacterized protein</fullName>
    </submittedName>
</protein>
<dbReference type="Proteomes" id="UP000646478">
    <property type="component" value="Unassembled WGS sequence"/>
</dbReference>
<dbReference type="RefSeq" id="WP_188820689.1">
    <property type="nucleotide sequence ID" value="NZ_BMHH01000001.1"/>
</dbReference>
<comment type="caution">
    <text evidence="1">The sequence shown here is derived from an EMBL/GenBank/DDBJ whole genome shotgun (WGS) entry which is preliminary data.</text>
</comment>
<gene>
    <name evidence="1" type="ORF">GCM10011491_02620</name>
</gene>